<dbReference type="EMBL" id="JACHFN010000003">
    <property type="protein sequence ID" value="MBB5233623.1"/>
    <property type="molecule type" value="Genomic_DNA"/>
</dbReference>
<comment type="subcellular location">
    <subcellularLocation>
        <location evidence="1 8">Cell membrane</location>
        <topology evidence="1 8">Multi-pass membrane protein</topology>
    </subcellularLocation>
</comment>
<dbReference type="NCBIfam" id="NF008049">
    <property type="entry name" value="PRK10782.1"/>
    <property type="match status" value="1"/>
</dbReference>
<feature type="transmembrane region" description="Helical" evidence="8">
    <location>
        <begin position="88"/>
        <end position="109"/>
    </location>
</feature>
<evidence type="ECO:0000256" key="5">
    <source>
        <dbReference type="ARBA" id="ARBA00022692"/>
    </source>
</evidence>
<feature type="transmembrane region" description="Helical" evidence="8">
    <location>
        <begin position="146"/>
        <end position="168"/>
    </location>
</feature>
<evidence type="ECO:0000256" key="1">
    <source>
        <dbReference type="ARBA" id="ARBA00004651"/>
    </source>
</evidence>
<dbReference type="GO" id="GO:0005886">
    <property type="term" value="C:plasma membrane"/>
    <property type="evidence" value="ECO:0007669"/>
    <property type="project" value="UniProtKB-SubCell"/>
</dbReference>
<dbReference type="FunFam" id="1.10.3720.10:FF:000002">
    <property type="entry name" value="D-methionine ABC transporter permease MetI"/>
    <property type="match status" value="1"/>
</dbReference>
<sequence length="218" mass="22537">MTPDVLLPLLGQATLETVLMVLPAALIAQLLGTALGVALTLTRPGGLKPNRALHRLLDALVNVGRSLPFIILLVLLIPFTRLVTGTSIGPAAATVPLTVAAIPFVARLVDGALRDVPSGVAEAARALGTTTAQIVGKVLLPEARPALLHSFTVLLVSVIGFSAMAGAVGGGGLGDLAIRYGYQRFETGVMLATVAVLLLLVQGVQWLGDRAARRADHR</sequence>
<dbReference type="GO" id="GO:0048473">
    <property type="term" value="P:D-methionine transmembrane transport"/>
    <property type="evidence" value="ECO:0007669"/>
    <property type="project" value="TreeGrafter"/>
</dbReference>
<evidence type="ECO:0000259" key="9">
    <source>
        <dbReference type="PROSITE" id="PS50928"/>
    </source>
</evidence>
<gene>
    <name evidence="10" type="ORF">HNQ09_001053</name>
</gene>
<accession>A0A7W8GDS3</accession>
<keyword evidence="6 8" id="KW-1133">Transmembrane helix</keyword>
<dbReference type="InterPro" id="IPR035906">
    <property type="entry name" value="MetI-like_sf"/>
</dbReference>
<keyword evidence="5 8" id="KW-0812">Transmembrane</keyword>
<dbReference type="AlphaFoldDB" id="A0A7W8GDS3"/>
<keyword evidence="4" id="KW-1003">Cell membrane</keyword>
<evidence type="ECO:0000256" key="2">
    <source>
        <dbReference type="ARBA" id="ARBA00007069"/>
    </source>
</evidence>
<keyword evidence="7 8" id="KW-0472">Membrane</keyword>
<name>A0A7W8GDS3_9DEIO</name>
<dbReference type="SUPFAM" id="SSF161098">
    <property type="entry name" value="MetI-like"/>
    <property type="match status" value="1"/>
</dbReference>
<feature type="transmembrane region" description="Helical" evidence="8">
    <location>
        <begin position="63"/>
        <end position="82"/>
    </location>
</feature>
<dbReference type="PROSITE" id="PS50928">
    <property type="entry name" value="ABC_TM1"/>
    <property type="match status" value="1"/>
</dbReference>
<evidence type="ECO:0000256" key="3">
    <source>
        <dbReference type="ARBA" id="ARBA00022448"/>
    </source>
</evidence>
<evidence type="ECO:0000256" key="8">
    <source>
        <dbReference type="RuleBase" id="RU363032"/>
    </source>
</evidence>
<evidence type="ECO:0000256" key="6">
    <source>
        <dbReference type="ARBA" id="ARBA00022989"/>
    </source>
</evidence>
<dbReference type="Pfam" id="PF00528">
    <property type="entry name" value="BPD_transp_1"/>
    <property type="match status" value="1"/>
</dbReference>
<evidence type="ECO:0000256" key="7">
    <source>
        <dbReference type="ARBA" id="ARBA00023136"/>
    </source>
</evidence>
<reference evidence="10 11" key="1">
    <citation type="submission" date="2020-08" db="EMBL/GenBank/DDBJ databases">
        <title>Genomic Encyclopedia of Type Strains, Phase IV (KMG-IV): sequencing the most valuable type-strain genomes for metagenomic binning, comparative biology and taxonomic classification.</title>
        <authorList>
            <person name="Goeker M."/>
        </authorList>
    </citation>
    <scope>NUCLEOTIDE SEQUENCE [LARGE SCALE GENOMIC DNA]</scope>
    <source>
        <strain evidence="10 11">DSM 101791</strain>
    </source>
</reference>
<dbReference type="RefSeq" id="WP_184026415.1">
    <property type="nucleotide sequence ID" value="NZ_JACHFN010000003.1"/>
</dbReference>
<dbReference type="PANTHER" id="PTHR30450">
    <property type="entry name" value="ABC TRANSPORTER PERMEASE"/>
    <property type="match status" value="1"/>
</dbReference>
<dbReference type="PANTHER" id="PTHR30450:SF1">
    <property type="entry name" value="D-METHIONINE TRANSPORT SYSTEM PERMEASE PROTEIN METI-RELATED"/>
    <property type="match status" value="1"/>
</dbReference>
<dbReference type="CDD" id="cd06261">
    <property type="entry name" value="TM_PBP2"/>
    <property type="match status" value="1"/>
</dbReference>
<dbReference type="Proteomes" id="UP000525389">
    <property type="component" value="Unassembled WGS sequence"/>
</dbReference>
<feature type="transmembrane region" description="Helical" evidence="8">
    <location>
        <begin position="188"/>
        <end position="208"/>
    </location>
</feature>
<dbReference type="InterPro" id="IPR051322">
    <property type="entry name" value="AA_ABC_Transporter_Permease"/>
</dbReference>
<evidence type="ECO:0000256" key="4">
    <source>
        <dbReference type="ARBA" id="ARBA00022475"/>
    </source>
</evidence>
<comment type="caution">
    <text evidence="10">The sequence shown here is derived from an EMBL/GenBank/DDBJ whole genome shotgun (WGS) entry which is preliminary data.</text>
</comment>
<proteinExistence type="inferred from homology"/>
<feature type="domain" description="ABC transmembrane type-1" evidence="9">
    <location>
        <begin position="14"/>
        <end position="208"/>
    </location>
</feature>
<organism evidence="10 11">
    <name type="scientific">Deinococcus budaensis</name>
    <dbReference type="NCBI Taxonomy" id="1665626"/>
    <lineage>
        <taxon>Bacteria</taxon>
        <taxon>Thermotogati</taxon>
        <taxon>Deinococcota</taxon>
        <taxon>Deinococci</taxon>
        <taxon>Deinococcales</taxon>
        <taxon>Deinococcaceae</taxon>
        <taxon>Deinococcus</taxon>
    </lineage>
</organism>
<comment type="similarity">
    <text evidence="2">Belongs to the binding-protein-dependent transport system permease family. CysTW subfamily.</text>
</comment>
<keyword evidence="3 8" id="KW-0813">Transport</keyword>
<dbReference type="InterPro" id="IPR000515">
    <property type="entry name" value="MetI-like"/>
</dbReference>
<protein>
    <submittedName>
        <fullName evidence="10">D-methionine transport system permease protein</fullName>
    </submittedName>
</protein>
<feature type="transmembrane region" description="Helical" evidence="8">
    <location>
        <begin position="20"/>
        <end position="42"/>
    </location>
</feature>
<evidence type="ECO:0000313" key="10">
    <source>
        <dbReference type="EMBL" id="MBB5233623.1"/>
    </source>
</evidence>
<dbReference type="Gene3D" id="1.10.3720.10">
    <property type="entry name" value="MetI-like"/>
    <property type="match status" value="1"/>
</dbReference>
<keyword evidence="11" id="KW-1185">Reference proteome</keyword>
<evidence type="ECO:0000313" key="11">
    <source>
        <dbReference type="Proteomes" id="UP000525389"/>
    </source>
</evidence>